<dbReference type="RefSeq" id="WP_147524805.1">
    <property type="nucleotide sequence ID" value="NZ_CAPH01000013.1"/>
</dbReference>
<feature type="signal peptide" evidence="1">
    <location>
        <begin position="1"/>
        <end position="31"/>
    </location>
</feature>
<evidence type="ECO:0000313" key="2">
    <source>
        <dbReference type="EMBL" id="UWN56379.1"/>
    </source>
</evidence>
<dbReference type="EMBL" id="CP102294">
    <property type="protein sequence ID" value="UWN56379.1"/>
    <property type="molecule type" value="Genomic_DNA"/>
</dbReference>
<organism evidence="2 3">
    <name type="scientific">Alistipes ihumii AP11</name>
    <dbReference type="NCBI Taxonomy" id="1211813"/>
    <lineage>
        <taxon>Bacteria</taxon>
        <taxon>Pseudomonadati</taxon>
        <taxon>Bacteroidota</taxon>
        <taxon>Bacteroidia</taxon>
        <taxon>Bacteroidales</taxon>
        <taxon>Rikenellaceae</taxon>
        <taxon>Alistipes</taxon>
    </lineage>
</organism>
<dbReference type="Proteomes" id="UP001059295">
    <property type="component" value="Chromosome"/>
</dbReference>
<evidence type="ECO:0000313" key="3">
    <source>
        <dbReference type="Proteomes" id="UP001059295"/>
    </source>
</evidence>
<protein>
    <recommendedName>
        <fullName evidence="4">TonB C-terminal domain-containing protein</fullName>
    </recommendedName>
</protein>
<proteinExistence type="predicted"/>
<evidence type="ECO:0008006" key="4">
    <source>
        <dbReference type="Google" id="ProtNLM"/>
    </source>
</evidence>
<keyword evidence="3" id="KW-1185">Reference proteome</keyword>
<gene>
    <name evidence="2" type="ORF">NQ491_06825</name>
</gene>
<name>A0ABY5UY22_9BACT</name>
<dbReference type="GeneID" id="82891433"/>
<keyword evidence="1" id="KW-0732">Signal</keyword>
<accession>A0ABY5UY22</accession>
<sequence>MNERRMFRMNRAADPVFRLSLVLLTCLFSSAAVFGQSDCRIIITTPGYGSIYRYAPEEFAAQMASDFKIEGVTVDYATLSEGCKRLKLHIGRKDFVFSITSQSPVARLTYDRNRRQFKGIGFNYIEHEGVRYEAPSFKGLTVEKLSEAWQPQIERLIENRSLLEEGKPNVFLLEADIDEQGNVHKIVELNGALRQYSQIFIDKLYDIAVRGWQPAKKDGVPFRTVCQLRFVLTR</sequence>
<evidence type="ECO:0000256" key="1">
    <source>
        <dbReference type="SAM" id="SignalP"/>
    </source>
</evidence>
<reference evidence="2" key="1">
    <citation type="journal article" date="2022" name="Cell">
        <title>Design, construction, and in vivo augmentation of a complex gut microbiome.</title>
        <authorList>
            <person name="Cheng A.G."/>
            <person name="Ho P.Y."/>
            <person name="Aranda-Diaz A."/>
            <person name="Jain S."/>
            <person name="Yu F.B."/>
            <person name="Meng X."/>
            <person name="Wang M."/>
            <person name="Iakiviak M."/>
            <person name="Nagashima K."/>
            <person name="Zhao A."/>
            <person name="Murugkar P."/>
            <person name="Patil A."/>
            <person name="Atabakhsh K."/>
            <person name="Weakley A."/>
            <person name="Yan J."/>
            <person name="Brumbaugh A.R."/>
            <person name="Higginbottom S."/>
            <person name="Dimas A."/>
            <person name="Shiver A.L."/>
            <person name="Deutschbauer A."/>
            <person name="Neff N."/>
            <person name="Sonnenburg J.L."/>
            <person name="Huang K.C."/>
            <person name="Fischbach M.A."/>
        </authorList>
    </citation>
    <scope>NUCLEOTIDE SEQUENCE</scope>
    <source>
        <strain evidence="2">AP11</strain>
    </source>
</reference>
<feature type="chain" id="PRO_5045386306" description="TonB C-terminal domain-containing protein" evidence="1">
    <location>
        <begin position="32"/>
        <end position="234"/>
    </location>
</feature>